<evidence type="ECO:0000313" key="1">
    <source>
        <dbReference type="EMBL" id="JAD15420.1"/>
    </source>
</evidence>
<proteinExistence type="predicted"/>
<accession>A0A0A8XRU1</accession>
<sequence>MVAMAAATGVAAVDLRREPGSSGTSARACRWTRCGPAAAATWRAARGMLHRRPGGALPARGGHRIWSPAARLRAKGGGAWVGPREACSTVSLEMRACAQICGVGGSSAGVF</sequence>
<name>A0A0A8XRU1_ARUDO</name>
<protein>
    <submittedName>
        <fullName evidence="1">Uncharacterized protein</fullName>
    </submittedName>
</protein>
<reference evidence="1" key="1">
    <citation type="submission" date="2014-09" db="EMBL/GenBank/DDBJ databases">
        <authorList>
            <person name="Magalhaes I.L.F."/>
            <person name="Oliveira U."/>
            <person name="Santos F.R."/>
            <person name="Vidigal T.H.D.A."/>
            <person name="Brescovit A.D."/>
            <person name="Santos A.J."/>
        </authorList>
    </citation>
    <scope>NUCLEOTIDE SEQUENCE</scope>
    <source>
        <tissue evidence="1">Shoot tissue taken approximately 20 cm above the soil surface</tissue>
    </source>
</reference>
<dbReference type="AlphaFoldDB" id="A0A0A8XRU1"/>
<dbReference type="EMBL" id="GBRH01282475">
    <property type="protein sequence ID" value="JAD15420.1"/>
    <property type="molecule type" value="Transcribed_RNA"/>
</dbReference>
<dbReference type="EMBL" id="GBRH01261292">
    <property type="protein sequence ID" value="JAD36603.1"/>
    <property type="molecule type" value="Transcribed_RNA"/>
</dbReference>
<organism evidence="1">
    <name type="scientific">Arundo donax</name>
    <name type="common">Giant reed</name>
    <name type="synonym">Donax arundinaceus</name>
    <dbReference type="NCBI Taxonomy" id="35708"/>
    <lineage>
        <taxon>Eukaryota</taxon>
        <taxon>Viridiplantae</taxon>
        <taxon>Streptophyta</taxon>
        <taxon>Embryophyta</taxon>
        <taxon>Tracheophyta</taxon>
        <taxon>Spermatophyta</taxon>
        <taxon>Magnoliopsida</taxon>
        <taxon>Liliopsida</taxon>
        <taxon>Poales</taxon>
        <taxon>Poaceae</taxon>
        <taxon>PACMAD clade</taxon>
        <taxon>Arundinoideae</taxon>
        <taxon>Arundineae</taxon>
        <taxon>Arundo</taxon>
    </lineage>
</organism>
<reference evidence="1" key="2">
    <citation type="journal article" date="2015" name="Data Brief">
        <title>Shoot transcriptome of the giant reed, Arundo donax.</title>
        <authorList>
            <person name="Barrero R.A."/>
            <person name="Guerrero F.D."/>
            <person name="Moolhuijzen P."/>
            <person name="Goolsby J.A."/>
            <person name="Tidwell J."/>
            <person name="Bellgard S.E."/>
            <person name="Bellgard M.I."/>
        </authorList>
    </citation>
    <scope>NUCLEOTIDE SEQUENCE</scope>
    <source>
        <tissue evidence="1">Shoot tissue taken approximately 20 cm above the soil surface</tissue>
    </source>
</reference>